<dbReference type="InterPro" id="IPR016169">
    <property type="entry name" value="FAD-bd_PCMH_sub2"/>
</dbReference>
<dbReference type="InterPro" id="IPR004113">
    <property type="entry name" value="FAD-bd_oxidored_4_C"/>
</dbReference>
<evidence type="ECO:0000256" key="4">
    <source>
        <dbReference type="ARBA" id="ARBA00022827"/>
    </source>
</evidence>
<dbReference type="InterPro" id="IPR016164">
    <property type="entry name" value="FAD-linked_Oxase-like_C"/>
</dbReference>
<dbReference type="Pfam" id="PF02913">
    <property type="entry name" value="FAD-oxidase_C"/>
    <property type="match status" value="1"/>
</dbReference>
<dbReference type="Gene3D" id="3.30.465.10">
    <property type="match status" value="1"/>
</dbReference>
<proteinExistence type="inferred from homology"/>
<dbReference type="InterPro" id="IPR016166">
    <property type="entry name" value="FAD-bd_PCMH"/>
</dbReference>
<dbReference type="AlphaFoldDB" id="A0A7C3YZV8"/>
<dbReference type="Gene3D" id="3.30.70.2190">
    <property type="match status" value="1"/>
</dbReference>
<dbReference type="SUPFAM" id="SSF55103">
    <property type="entry name" value="FAD-linked oxidases, C-terminal domain"/>
    <property type="match status" value="1"/>
</dbReference>
<dbReference type="InterPro" id="IPR016171">
    <property type="entry name" value="Vanillyl_alc_oxidase_C-sub2"/>
</dbReference>
<keyword evidence="4" id="KW-0274">FAD</keyword>
<name>A0A7C3YZV8_9BACT</name>
<dbReference type="PROSITE" id="PS51387">
    <property type="entry name" value="FAD_PCMH"/>
    <property type="match status" value="1"/>
</dbReference>
<dbReference type="EMBL" id="DTMF01000065">
    <property type="protein sequence ID" value="HGF33247.1"/>
    <property type="molecule type" value="Genomic_DNA"/>
</dbReference>
<dbReference type="InterPro" id="IPR006094">
    <property type="entry name" value="Oxid_FAD_bind_N"/>
</dbReference>
<gene>
    <name evidence="7" type="ORF">ENW96_02515</name>
</gene>
<dbReference type="InterPro" id="IPR051914">
    <property type="entry name" value="FAD-linked_OxidoTrans_Type4"/>
</dbReference>
<protein>
    <submittedName>
        <fullName evidence="7">FAD-binding protein</fullName>
    </submittedName>
</protein>
<dbReference type="Gene3D" id="1.10.45.10">
    <property type="entry name" value="Vanillyl-alcohol Oxidase, Chain A, domain 4"/>
    <property type="match status" value="1"/>
</dbReference>
<dbReference type="Gene3D" id="3.30.70.2740">
    <property type="match status" value="1"/>
</dbReference>
<keyword evidence="5" id="KW-0560">Oxidoreductase</keyword>
<dbReference type="Pfam" id="PF01565">
    <property type="entry name" value="FAD_binding_4"/>
    <property type="match status" value="1"/>
</dbReference>
<organism evidence="7">
    <name type="scientific">Desulfobacca acetoxidans</name>
    <dbReference type="NCBI Taxonomy" id="60893"/>
    <lineage>
        <taxon>Bacteria</taxon>
        <taxon>Pseudomonadati</taxon>
        <taxon>Thermodesulfobacteriota</taxon>
        <taxon>Desulfobaccia</taxon>
        <taxon>Desulfobaccales</taxon>
        <taxon>Desulfobaccaceae</taxon>
        <taxon>Desulfobacca</taxon>
    </lineage>
</organism>
<keyword evidence="3" id="KW-0285">Flavoprotein</keyword>
<dbReference type="GO" id="GO:0071949">
    <property type="term" value="F:FAD binding"/>
    <property type="evidence" value="ECO:0007669"/>
    <property type="project" value="InterPro"/>
</dbReference>
<dbReference type="FunFam" id="3.30.70.2740:FF:000001">
    <property type="entry name" value="D-lactate dehydrogenase mitochondrial"/>
    <property type="match status" value="1"/>
</dbReference>
<evidence type="ECO:0000256" key="3">
    <source>
        <dbReference type="ARBA" id="ARBA00022630"/>
    </source>
</evidence>
<evidence type="ECO:0000256" key="5">
    <source>
        <dbReference type="ARBA" id="ARBA00023002"/>
    </source>
</evidence>
<evidence type="ECO:0000259" key="6">
    <source>
        <dbReference type="PROSITE" id="PS51387"/>
    </source>
</evidence>
<dbReference type="PANTHER" id="PTHR42934">
    <property type="entry name" value="GLYCOLATE OXIDASE SUBUNIT GLCD"/>
    <property type="match status" value="1"/>
</dbReference>
<comment type="caution">
    <text evidence="7">The sequence shown here is derived from an EMBL/GenBank/DDBJ whole genome shotgun (WGS) entry which is preliminary data.</text>
</comment>
<evidence type="ECO:0000256" key="1">
    <source>
        <dbReference type="ARBA" id="ARBA00001974"/>
    </source>
</evidence>
<dbReference type="PANTHER" id="PTHR42934:SF3">
    <property type="entry name" value="D-LACTATE DEHYDROGENASE"/>
    <property type="match status" value="1"/>
</dbReference>
<accession>A0A7C3YZV8</accession>
<dbReference type="InterPro" id="IPR036318">
    <property type="entry name" value="FAD-bd_PCMH-like_sf"/>
</dbReference>
<dbReference type="SUPFAM" id="SSF56176">
    <property type="entry name" value="FAD-binding/transporter-associated domain-like"/>
    <property type="match status" value="1"/>
</dbReference>
<dbReference type="GO" id="GO:0016491">
    <property type="term" value="F:oxidoreductase activity"/>
    <property type="evidence" value="ECO:0007669"/>
    <property type="project" value="UniProtKB-KW"/>
</dbReference>
<evidence type="ECO:0000313" key="7">
    <source>
        <dbReference type="EMBL" id="HGF33247.1"/>
    </source>
</evidence>
<comment type="similarity">
    <text evidence="2">Belongs to the FAD-binding oxidoreductase/transferase type 4 family.</text>
</comment>
<feature type="domain" description="FAD-binding PCMH-type" evidence="6">
    <location>
        <begin position="36"/>
        <end position="215"/>
    </location>
</feature>
<sequence>MMQGSIIKKIAAIVGPENVLTREEDRWCYAYDATDLMHLPDLVVFPGSAAEIAAIVKLANRHRFPVVPRGAGTGRAGGSVPVQGGVVLVTTRLNRILEISPEDMVAVVEPGVVTGVLKRAAVEKGLYYPPDPGSADYCTIGGNVATGAGGAMAVQHGVTRDYVLGLEVVLPTGEIIAAGSRTIKSVVGYDLTRLFLGSEGTLWVITRIVLRLVTRPASRLSLAAGFASLDAALSAVGQVLRSTITPTAIEFMDRATLACIRKMLPFSLPPEVTALLLFMVEGHPRDVAGRVKLLRQLCQKNRAPLVLQAQNEAEAEKLWAVRRSVSPATFKMRPHKVSEDVAVPLGAIAALVDGVEEISRNRDLPIICFGHAGDGNIHVNIMFDQAQPREREAAHAATEDLFFLVGRLKGTLSGEHGVGVTKAPYLGLEISEASMALQKRLKQAFDPNNIMNPGKLFPPEPLA</sequence>
<evidence type="ECO:0000256" key="2">
    <source>
        <dbReference type="ARBA" id="ARBA00008000"/>
    </source>
</evidence>
<comment type="cofactor">
    <cofactor evidence="1">
        <name>FAD</name>
        <dbReference type="ChEBI" id="CHEBI:57692"/>
    </cofactor>
</comment>
<reference evidence="7" key="1">
    <citation type="journal article" date="2020" name="mSystems">
        <title>Genome- and Community-Level Interaction Insights into Carbon Utilization and Element Cycling Functions of Hydrothermarchaeota in Hydrothermal Sediment.</title>
        <authorList>
            <person name="Zhou Z."/>
            <person name="Liu Y."/>
            <person name="Xu W."/>
            <person name="Pan J."/>
            <person name="Luo Z.H."/>
            <person name="Li M."/>
        </authorList>
    </citation>
    <scope>NUCLEOTIDE SEQUENCE [LARGE SCALE GENOMIC DNA]</scope>
    <source>
        <strain evidence="7">SpSt-897</strain>
    </source>
</reference>
<dbReference type="FunFam" id="1.10.45.10:FF:000001">
    <property type="entry name" value="D-lactate dehydrogenase mitochondrial"/>
    <property type="match status" value="1"/>
</dbReference>